<keyword evidence="2 7" id="KW-0812">Transmembrane</keyword>
<evidence type="ECO:0000256" key="7">
    <source>
        <dbReference type="SAM" id="Phobius"/>
    </source>
</evidence>
<name>A0ABV7Y6D6_9ACTN</name>
<evidence type="ECO:0000256" key="1">
    <source>
        <dbReference type="ARBA" id="ARBA00004651"/>
    </source>
</evidence>
<dbReference type="Gene3D" id="1.20.1560.10">
    <property type="entry name" value="ABC transporter type 1, transmembrane domain"/>
    <property type="match status" value="1"/>
</dbReference>
<evidence type="ECO:0000259" key="8">
    <source>
        <dbReference type="PROSITE" id="PS50893"/>
    </source>
</evidence>
<accession>A0ABV7Y6D6</accession>
<dbReference type="Gene3D" id="3.40.50.300">
    <property type="entry name" value="P-loop containing nucleotide triphosphate hydrolases"/>
    <property type="match status" value="1"/>
</dbReference>
<comment type="subcellular location">
    <subcellularLocation>
        <location evidence="1">Cell membrane</location>
        <topology evidence="1">Multi-pass membrane protein</topology>
    </subcellularLocation>
</comment>
<dbReference type="InterPro" id="IPR036640">
    <property type="entry name" value="ABC1_TM_sf"/>
</dbReference>
<dbReference type="Pfam" id="PF00005">
    <property type="entry name" value="ABC_tran"/>
    <property type="match status" value="1"/>
</dbReference>
<reference evidence="10" key="1">
    <citation type="journal article" date="2019" name="Int. J. Syst. Evol. Microbiol.">
        <title>The Global Catalogue of Microorganisms (GCM) 10K type strain sequencing project: providing services to taxonomists for standard genome sequencing and annotation.</title>
        <authorList>
            <consortium name="The Broad Institute Genomics Platform"/>
            <consortium name="The Broad Institute Genome Sequencing Center for Infectious Disease"/>
            <person name="Wu L."/>
            <person name="Ma J."/>
        </authorList>
    </citation>
    <scope>NUCLEOTIDE SEQUENCE [LARGE SCALE GENOMIC DNA]</scope>
    <source>
        <strain evidence="10">CGMCC 4.7241</strain>
    </source>
</reference>
<dbReference type="InterPro" id="IPR017871">
    <property type="entry name" value="ABC_transporter-like_CS"/>
</dbReference>
<keyword evidence="10" id="KW-1185">Reference proteome</keyword>
<dbReference type="GO" id="GO:0005524">
    <property type="term" value="F:ATP binding"/>
    <property type="evidence" value="ECO:0007669"/>
    <property type="project" value="UniProtKB-KW"/>
</dbReference>
<dbReference type="PROSITE" id="PS00211">
    <property type="entry name" value="ABC_TRANSPORTER_1"/>
    <property type="match status" value="1"/>
</dbReference>
<dbReference type="RefSeq" id="WP_205116928.1">
    <property type="nucleotide sequence ID" value="NZ_JAFBCM010000001.1"/>
</dbReference>
<dbReference type="InterPro" id="IPR003593">
    <property type="entry name" value="AAA+_ATPase"/>
</dbReference>
<dbReference type="SUPFAM" id="SSF52540">
    <property type="entry name" value="P-loop containing nucleoside triphosphate hydrolases"/>
    <property type="match status" value="1"/>
</dbReference>
<dbReference type="InterPro" id="IPR027417">
    <property type="entry name" value="P-loop_NTPase"/>
</dbReference>
<evidence type="ECO:0000313" key="10">
    <source>
        <dbReference type="Proteomes" id="UP001595699"/>
    </source>
</evidence>
<protein>
    <submittedName>
        <fullName evidence="9">ABC transporter ATP-binding protein</fullName>
    </submittedName>
</protein>
<dbReference type="PANTHER" id="PTHR24221:SF654">
    <property type="entry name" value="ATP-BINDING CASSETTE SUB-FAMILY B MEMBER 6"/>
    <property type="match status" value="1"/>
</dbReference>
<evidence type="ECO:0000256" key="6">
    <source>
        <dbReference type="ARBA" id="ARBA00023136"/>
    </source>
</evidence>
<sequence length="585" mass="61648">MRQTWRGYGRFTRLAWRASPALTVLTVLMLVLNAAAPLGAAVAIGAVVSRVPSASAMPWAIAVGAFFLLQWLAIGLYQAAAAALAERVNALLQRDLMAAVMRPVGIGHLEDPASLNLINVGQETFRSGWSRPGRLARTLSGVLNGRLMLIGACVIVAKSQPVWGIALLLAGLWAAYEDKVASRIEANHHHSGTEISRRTEYYYDLGVTPPAAKEIRIFGLGPYLLDRYLASWNRSMDEVLAPTSRRPFVAAIALGAVVLGALGSVAGSAGGSLAAGAAMAVVQALMVSLAGARITSWSSLQTELALATLRRYDDAVASLASTPSSGGAVVGAPQREIRFERVSFGYPGGTGDAVHELDLVVPAGRSLAIVGANGAGKSTLVKLLSRMYEPSSGRISVDDVDLASADVEAWRSQLAAVFQNSTRFALTAQANVSFGRVSTANLDAAAKAAGIDDVIAALPDGWNTPLSAEYDGGVDLSGGEWQKIGLARALYAVSNGASVLILDEPAAHLDARAEARLYERFLELTSGVTTIVISHRFSTVRQASSIVVLDQGRVVEQGTHEELLALDGAYAEMFRLQASRFSEAS</sequence>
<evidence type="ECO:0000256" key="5">
    <source>
        <dbReference type="ARBA" id="ARBA00022989"/>
    </source>
</evidence>
<dbReference type="SUPFAM" id="SSF90123">
    <property type="entry name" value="ABC transporter transmembrane region"/>
    <property type="match status" value="1"/>
</dbReference>
<feature type="domain" description="ABC transporter" evidence="8">
    <location>
        <begin position="337"/>
        <end position="576"/>
    </location>
</feature>
<dbReference type="InterPro" id="IPR003439">
    <property type="entry name" value="ABC_transporter-like_ATP-bd"/>
</dbReference>
<organism evidence="9 10">
    <name type="scientific">Tenggerimyces flavus</name>
    <dbReference type="NCBI Taxonomy" id="1708749"/>
    <lineage>
        <taxon>Bacteria</taxon>
        <taxon>Bacillati</taxon>
        <taxon>Actinomycetota</taxon>
        <taxon>Actinomycetes</taxon>
        <taxon>Propionibacteriales</taxon>
        <taxon>Nocardioidaceae</taxon>
        <taxon>Tenggerimyces</taxon>
    </lineage>
</organism>
<feature type="transmembrane region" description="Helical" evidence="7">
    <location>
        <begin position="56"/>
        <end position="77"/>
    </location>
</feature>
<evidence type="ECO:0000256" key="3">
    <source>
        <dbReference type="ARBA" id="ARBA00022741"/>
    </source>
</evidence>
<feature type="transmembrane region" description="Helical" evidence="7">
    <location>
        <begin position="248"/>
        <end position="267"/>
    </location>
</feature>
<keyword evidence="6 7" id="KW-0472">Membrane</keyword>
<dbReference type="SMART" id="SM00382">
    <property type="entry name" value="AAA"/>
    <property type="match status" value="1"/>
</dbReference>
<comment type="caution">
    <text evidence="9">The sequence shown here is derived from an EMBL/GenBank/DDBJ whole genome shotgun (WGS) entry which is preliminary data.</text>
</comment>
<proteinExistence type="predicted"/>
<dbReference type="Proteomes" id="UP001595699">
    <property type="component" value="Unassembled WGS sequence"/>
</dbReference>
<dbReference type="EMBL" id="JBHRZH010000006">
    <property type="protein sequence ID" value="MFC3760682.1"/>
    <property type="molecule type" value="Genomic_DNA"/>
</dbReference>
<dbReference type="PANTHER" id="PTHR24221">
    <property type="entry name" value="ATP-BINDING CASSETTE SUB-FAMILY B"/>
    <property type="match status" value="1"/>
</dbReference>
<evidence type="ECO:0000313" key="9">
    <source>
        <dbReference type="EMBL" id="MFC3760682.1"/>
    </source>
</evidence>
<keyword evidence="3" id="KW-0547">Nucleotide-binding</keyword>
<dbReference type="InterPro" id="IPR039421">
    <property type="entry name" value="Type_1_exporter"/>
</dbReference>
<keyword evidence="4 9" id="KW-0067">ATP-binding</keyword>
<keyword evidence="5 7" id="KW-1133">Transmembrane helix</keyword>
<dbReference type="PROSITE" id="PS50893">
    <property type="entry name" value="ABC_TRANSPORTER_2"/>
    <property type="match status" value="1"/>
</dbReference>
<evidence type="ECO:0000256" key="2">
    <source>
        <dbReference type="ARBA" id="ARBA00022692"/>
    </source>
</evidence>
<evidence type="ECO:0000256" key="4">
    <source>
        <dbReference type="ARBA" id="ARBA00022840"/>
    </source>
</evidence>
<gene>
    <name evidence="9" type="ORF">ACFOUW_07520</name>
</gene>